<dbReference type="Pfam" id="PF00646">
    <property type="entry name" value="F-box"/>
    <property type="match status" value="1"/>
</dbReference>
<feature type="region of interest" description="Disordered" evidence="1">
    <location>
        <begin position="361"/>
        <end position="386"/>
    </location>
</feature>
<keyword evidence="2" id="KW-0812">Transmembrane</keyword>
<evidence type="ECO:0000259" key="3">
    <source>
        <dbReference type="PROSITE" id="PS50181"/>
    </source>
</evidence>
<dbReference type="SUPFAM" id="SSF50978">
    <property type="entry name" value="WD40 repeat-like"/>
    <property type="match status" value="1"/>
</dbReference>
<keyword evidence="2" id="KW-0472">Membrane</keyword>
<dbReference type="AlphaFoldDB" id="A0A8H7Y3U8"/>
<name>A0A8H7Y3U8_PSICU</name>
<organism evidence="4">
    <name type="scientific">Psilocybe cubensis</name>
    <name type="common">Psychedelic mushroom</name>
    <name type="synonym">Stropharia cubensis</name>
    <dbReference type="NCBI Taxonomy" id="181762"/>
    <lineage>
        <taxon>Eukaryota</taxon>
        <taxon>Fungi</taxon>
        <taxon>Dikarya</taxon>
        <taxon>Basidiomycota</taxon>
        <taxon>Agaricomycotina</taxon>
        <taxon>Agaricomycetes</taxon>
        <taxon>Agaricomycetidae</taxon>
        <taxon>Agaricales</taxon>
        <taxon>Agaricineae</taxon>
        <taxon>Strophariaceae</taxon>
        <taxon>Psilocybe</taxon>
    </lineage>
</organism>
<dbReference type="InterPro" id="IPR001810">
    <property type="entry name" value="F-box_dom"/>
</dbReference>
<evidence type="ECO:0000256" key="1">
    <source>
        <dbReference type="SAM" id="MobiDB-lite"/>
    </source>
</evidence>
<protein>
    <recommendedName>
        <fullName evidence="3">F-box domain-containing protein</fullName>
    </recommendedName>
</protein>
<dbReference type="InterPro" id="IPR036322">
    <property type="entry name" value="WD40_repeat_dom_sf"/>
</dbReference>
<keyword evidence="2" id="KW-1133">Transmembrane helix</keyword>
<feature type="compositionally biased region" description="Low complexity" evidence="1">
    <location>
        <begin position="361"/>
        <end position="377"/>
    </location>
</feature>
<dbReference type="SUPFAM" id="SSF81383">
    <property type="entry name" value="F-box domain"/>
    <property type="match status" value="1"/>
</dbReference>
<evidence type="ECO:0000313" key="4">
    <source>
        <dbReference type="EMBL" id="KAG5170769.1"/>
    </source>
</evidence>
<accession>A0A8H7Y3U8</accession>
<feature type="transmembrane region" description="Helical" evidence="2">
    <location>
        <begin position="534"/>
        <end position="556"/>
    </location>
</feature>
<dbReference type="EMBL" id="JAFIQS010000004">
    <property type="protein sequence ID" value="KAG5170769.1"/>
    <property type="molecule type" value="Genomic_DNA"/>
</dbReference>
<comment type="caution">
    <text evidence="4">The sequence shown here is derived from an EMBL/GenBank/DDBJ whole genome shotgun (WGS) entry which is preliminary data.</text>
</comment>
<dbReference type="PROSITE" id="PS50181">
    <property type="entry name" value="FBOX"/>
    <property type="match status" value="1"/>
</dbReference>
<dbReference type="CDD" id="cd09917">
    <property type="entry name" value="F-box_SF"/>
    <property type="match status" value="1"/>
</dbReference>
<gene>
    <name evidence="4" type="ORF">JR316_005160</name>
</gene>
<evidence type="ECO:0000256" key="2">
    <source>
        <dbReference type="SAM" id="Phobius"/>
    </source>
</evidence>
<proteinExistence type="predicted"/>
<reference evidence="4" key="1">
    <citation type="submission" date="2021-02" db="EMBL/GenBank/DDBJ databases">
        <title>Psilocybe cubensis genome.</title>
        <authorList>
            <person name="Mckernan K.J."/>
            <person name="Crawford S."/>
            <person name="Trippe A."/>
            <person name="Kane L.T."/>
            <person name="Mclaughlin S."/>
        </authorList>
    </citation>
    <scope>NUCLEOTIDE SEQUENCE [LARGE SCALE GENOMIC DNA]</scope>
    <source>
        <strain evidence="4">MGC-MH-2018</strain>
    </source>
</reference>
<dbReference type="InterPro" id="IPR036047">
    <property type="entry name" value="F-box-like_dom_sf"/>
</dbReference>
<sequence>MNLTALPVEILILILDPLGIHELAALCLTSRALHSLVTEYGWSLYLHNHPRPAPSLTAARAHWCPHTRVRFDALTDAAWSAALAQAPALASFIARPLSRTWAGKLQPVLALSPARLVVAAGSTLYSYAFGASGTGESAAPRVYAEGAVSLLKTPERPRNITAITFVEDGAQDRTLDVAFQDGSVERVYLTPTSDDSGSSLSFTRYTLPPIPHSDFIESFSAHSTTQLSLSANGTASLHSTTSPSPSSPTSSISLATRSWTALLSLTSSTPYTAFGSSSRTPLAVHALSSTGALLPRPLALLHTARTADLPADRLPSSAVYGLARGPIGAPWGASPMVLAAGWYDGKVRVYDLRAADRCSPFPFSSSPSSPLSTSRTPTPTPPPAPLRPMLTLADRWSPEPIYALACGGGGGAAHIAAGTARHSVVAFWDARAASVPVSYLDASSGAGSSSFDVHANATAVGTSGVNVNGTDKSAAQGQPQPQMPGRGWSVHAPGNDASPVYALALESARVWGVTQSRPFVYDFVSRLFLVFSSFLRFSSIIRVFSSFLFVYFIYLFNLF</sequence>
<feature type="domain" description="F-box" evidence="3">
    <location>
        <begin position="1"/>
        <end position="48"/>
    </location>
</feature>